<sequence>MNSFAIALGVLAGLVQLAGYWLYNKKLSHSEINPNVITWAIWGLGSVIAVIIYKDLANDWVKEFLPTVCAIAAFATFVHMMVRGSFQRPDRLEIELLILDVMVVVYWVVSDNPFLSNVFLIIDIQISFAPILRSTWRFPETEDPKPWLVWSLAYTMLTAVVIMRWEKWWDLLLPVNYLILHLAVWWLCRKNTASAAVV</sequence>
<dbReference type="EMBL" id="PFXF01000028">
    <property type="protein sequence ID" value="PJA32569.1"/>
    <property type="molecule type" value="Genomic_DNA"/>
</dbReference>
<feature type="transmembrane region" description="Helical" evidence="1">
    <location>
        <begin position="147"/>
        <end position="165"/>
    </location>
</feature>
<organism evidence="2 3">
    <name type="scientific">Candidatus Zambryskibacteria bacterium CG_4_9_14_3_um_filter_42_15</name>
    <dbReference type="NCBI Taxonomy" id="1975112"/>
    <lineage>
        <taxon>Bacteria</taxon>
        <taxon>Candidatus Zambryskiibacteriota</taxon>
    </lineage>
</organism>
<accession>A0A2M7WRE2</accession>
<keyword evidence="1" id="KW-1133">Transmembrane helix</keyword>
<gene>
    <name evidence="2" type="ORF">CO185_02510</name>
</gene>
<feature type="transmembrane region" description="Helical" evidence="1">
    <location>
        <begin position="64"/>
        <end position="82"/>
    </location>
</feature>
<name>A0A2M7WRE2_9BACT</name>
<evidence type="ECO:0000313" key="2">
    <source>
        <dbReference type="EMBL" id="PJA32569.1"/>
    </source>
</evidence>
<evidence type="ECO:0000313" key="3">
    <source>
        <dbReference type="Proteomes" id="UP000230758"/>
    </source>
</evidence>
<evidence type="ECO:0000256" key="1">
    <source>
        <dbReference type="SAM" id="Phobius"/>
    </source>
</evidence>
<dbReference type="Proteomes" id="UP000230758">
    <property type="component" value="Unassembled WGS sequence"/>
</dbReference>
<keyword evidence="1" id="KW-0812">Transmembrane</keyword>
<proteinExistence type="predicted"/>
<feature type="transmembrane region" description="Helical" evidence="1">
    <location>
        <begin position="171"/>
        <end position="188"/>
    </location>
</feature>
<dbReference type="AlphaFoldDB" id="A0A2M7WRE2"/>
<feature type="transmembrane region" description="Helical" evidence="1">
    <location>
        <begin position="6"/>
        <end position="23"/>
    </location>
</feature>
<feature type="transmembrane region" description="Helical" evidence="1">
    <location>
        <begin position="35"/>
        <end position="52"/>
    </location>
</feature>
<reference evidence="3" key="1">
    <citation type="submission" date="2017-09" db="EMBL/GenBank/DDBJ databases">
        <title>Depth-based differentiation of microbial function through sediment-hosted aquifers and enrichment of novel symbionts in the deep terrestrial subsurface.</title>
        <authorList>
            <person name="Probst A.J."/>
            <person name="Ladd B."/>
            <person name="Jarett J.K."/>
            <person name="Geller-Mcgrath D.E."/>
            <person name="Sieber C.M.K."/>
            <person name="Emerson J.B."/>
            <person name="Anantharaman K."/>
            <person name="Thomas B.C."/>
            <person name="Malmstrom R."/>
            <person name="Stieglmeier M."/>
            <person name="Klingl A."/>
            <person name="Woyke T."/>
            <person name="Ryan C.M."/>
            <person name="Banfield J.F."/>
        </authorList>
    </citation>
    <scope>NUCLEOTIDE SEQUENCE [LARGE SCALE GENOMIC DNA]</scope>
</reference>
<comment type="caution">
    <text evidence="2">The sequence shown here is derived from an EMBL/GenBank/DDBJ whole genome shotgun (WGS) entry which is preliminary data.</text>
</comment>
<keyword evidence="1" id="KW-0472">Membrane</keyword>
<protein>
    <submittedName>
        <fullName evidence="2">Uncharacterized protein</fullName>
    </submittedName>
</protein>